<sequence length="131" mass="14514">MVRSDMPQLPIRHLVERFGLPPSAIHFYEQMGLLSPAQRSRSGHRRYGAAEIRRLELIVAARELGCSVAEIGRLIALHAATDAEQSTPGLTEHRQLLRRKGEALRMLKHALTSQKAPSTRTTTVGRGSLCP</sequence>
<keyword evidence="2" id="KW-0805">Transcription regulation</keyword>
<evidence type="ECO:0000256" key="3">
    <source>
        <dbReference type="ARBA" id="ARBA00023125"/>
    </source>
</evidence>
<feature type="compositionally biased region" description="Polar residues" evidence="5">
    <location>
        <begin position="111"/>
        <end position="125"/>
    </location>
</feature>
<evidence type="ECO:0000256" key="1">
    <source>
        <dbReference type="ARBA" id="ARBA00022491"/>
    </source>
</evidence>
<dbReference type="PRINTS" id="PR00040">
    <property type="entry name" value="HTHMERR"/>
</dbReference>
<dbReference type="OrthoDB" id="9808480at2"/>
<dbReference type="Pfam" id="PF13411">
    <property type="entry name" value="MerR_1"/>
    <property type="match status" value="1"/>
</dbReference>
<evidence type="ECO:0000256" key="4">
    <source>
        <dbReference type="ARBA" id="ARBA00023163"/>
    </source>
</evidence>
<dbReference type="RefSeq" id="WP_066785122.1">
    <property type="nucleotide sequence ID" value="NZ_CP021364.1"/>
</dbReference>
<dbReference type="KEGG" id="acis:CBP35_20580"/>
<dbReference type="EMBL" id="CP021368">
    <property type="protein sequence ID" value="ART61355.1"/>
    <property type="molecule type" value="Genomic_DNA"/>
</dbReference>
<dbReference type="SUPFAM" id="SSF46955">
    <property type="entry name" value="Putative DNA-binding domain"/>
    <property type="match status" value="1"/>
</dbReference>
<reference evidence="7" key="1">
    <citation type="submission" date="2017-05" db="EMBL/GenBank/DDBJ databases">
        <title>Polyphasic characterization of four soil-derived phenanthrene-degrading Acidovorax strains and proposal of Acidovorax phenanthrenivorans sp. nov.</title>
        <authorList>
            <person name="Singleton D."/>
            <person name="Lee J."/>
            <person name="Dickey A.N."/>
            <person name="Stroud A."/>
            <person name="Scholl E.H."/>
            <person name="Wright F.A."/>
            <person name="Aitken M.D."/>
        </authorList>
    </citation>
    <scope>NUCLEOTIDE SEQUENCE</scope>
    <source>
        <strain evidence="7">P4</strain>
        <plasmid evidence="7">pACP4.2</plasmid>
    </source>
</reference>
<dbReference type="AlphaFoldDB" id="A0A240UJR3"/>
<keyword evidence="4" id="KW-0804">Transcription</keyword>
<feature type="region of interest" description="Disordered" evidence="5">
    <location>
        <begin position="111"/>
        <end position="131"/>
    </location>
</feature>
<keyword evidence="3" id="KW-0238">DNA-binding</keyword>
<evidence type="ECO:0000313" key="8">
    <source>
        <dbReference type="Proteomes" id="UP000194440"/>
    </source>
</evidence>
<dbReference type="InterPro" id="IPR047057">
    <property type="entry name" value="MerR_fam"/>
</dbReference>
<dbReference type="PANTHER" id="PTHR30204:SF69">
    <property type="entry name" value="MERR-FAMILY TRANSCRIPTIONAL REGULATOR"/>
    <property type="match status" value="1"/>
</dbReference>
<name>A0A240UJR3_9BURK</name>
<accession>A0A240UJR3</accession>
<evidence type="ECO:0000256" key="5">
    <source>
        <dbReference type="SAM" id="MobiDB-lite"/>
    </source>
</evidence>
<dbReference type="GO" id="GO:0003677">
    <property type="term" value="F:DNA binding"/>
    <property type="evidence" value="ECO:0007669"/>
    <property type="project" value="UniProtKB-KW"/>
</dbReference>
<proteinExistence type="predicted"/>
<dbReference type="PROSITE" id="PS50937">
    <property type="entry name" value="HTH_MERR_2"/>
    <property type="match status" value="1"/>
</dbReference>
<protein>
    <recommendedName>
        <fullName evidence="6">HTH merR-type domain-containing protein</fullName>
    </recommendedName>
</protein>
<dbReference type="InterPro" id="IPR009061">
    <property type="entry name" value="DNA-bd_dom_put_sf"/>
</dbReference>
<organism evidence="7 8">
    <name type="scientific">Acidovorax carolinensis</name>
    <dbReference type="NCBI Taxonomy" id="553814"/>
    <lineage>
        <taxon>Bacteria</taxon>
        <taxon>Pseudomonadati</taxon>
        <taxon>Pseudomonadota</taxon>
        <taxon>Betaproteobacteria</taxon>
        <taxon>Burkholderiales</taxon>
        <taxon>Comamonadaceae</taxon>
        <taxon>Acidovorax</taxon>
    </lineage>
</organism>
<dbReference type="GO" id="GO:0003700">
    <property type="term" value="F:DNA-binding transcription factor activity"/>
    <property type="evidence" value="ECO:0007669"/>
    <property type="project" value="InterPro"/>
</dbReference>
<keyword evidence="8" id="KW-1185">Reference proteome</keyword>
<dbReference type="CDD" id="cd00592">
    <property type="entry name" value="HTH_MerR-like"/>
    <property type="match status" value="1"/>
</dbReference>
<evidence type="ECO:0000313" key="7">
    <source>
        <dbReference type="EMBL" id="ART61355.1"/>
    </source>
</evidence>
<keyword evidence="1" id="KW-0678">Repressor</keyword>
<evidence type="ECO:0000256" key="2">
    <source>
        <dbReference type="ARBA" id="ARBA00023015"/>
    </source>
</evidence>
<dbReference type="InterPro" id="IPR000551">
    <property type="entry name" value="MerR-type_HTH_dom"/>
</dbReference>
<dbReference type="SMART" id="SM00422">
    <property type="entry name" value="HTH_MERR"/>
    <property type="match status" value="1"/>
</dbReference>
<dbReference type="PANTHER" id="PTHR30204">
    <property type="entry name" value="REDOX-CYCLING DRUG-SENSING TRANSCRIPTIONAL ACTIVATOR SOXR"/>
    <property type="match status" value="1"/>
</dbReference>
<evidence type="ECO:0000259" key="6">
    <source>
        <dbReference type="PROSITE" id="PS50937"/>
    </source>
</evidence>
<gene>
    <name evidence="7" type="ORF">CBP36_20500</name>
</gene>
<dbReference type="Proteomes" id="UP000194440">
    <property type="component" value="Plasmid pACP4.2"/>
</dbReference>
<dbReference type="KEGG" id="acip:CBP36_20500"/>
<feature type="domain" description="HTH merR-type" evidence="6">
    <location>
        <begin position="8"/>
        <end position="77"/>
    </location>
</feature>
<dbReference type="Gene3D" id="1.10.1660.10">
    <property type="match status" value="1"/>
</dbReference>
<geneLocation type="plasmid" evidence="7 8">
    <name>pACP4.2</name>
</geneLocation>
<keyword evidence="7" id="KW-0614">Plasmid</keyword>